<keyword evidence="2" id="KW-0813">Transport</keyword>
<evidence type="ECO:0000313" key="5">
    <source>
        <dbReference type="Proteomes" id="UP001198962"/>
    </source>
</evidence>
<dbReference type="InterPro" id="IPR003784">
    <property type="entry name" value="BioY"/>
</dbReference>
<dbReference type="EMBL" id="JAJEPU010000002">
    <property type="protein sequence ID" value="MCC2163571.1"/>
    <property type="molecule type" value="Genomic_DNA"/>
</dbReference>
<keyword evidence="5" id="KW-1185">Reference proteome</keyword>
<comment type="caution">
    <text evidence="4">The sequence shown here is derived from an EMBL/GenBank/DDBJ whole genome shotgun (WGS) entry which is preliminary data.</text>
</comment>
<keyword evidence="2" id="KW-1003">Cell membrane</keyword>
<dbReference type="PIRSF" id="PIRSF016661">
    <property type="entry name" value="BioY"/>
    <property type="match status" value="1"/>
</dbReference>
<sequence length="184" mass="20042">MSLAVCGLFAALIAAGAFIKITIPMPLTDMHFTMQWFFVLLAGLLLSSNQAFMSVATYLIVGLIGIPVFASGGGPAYLLKPTFGFLLGFAFAAWVMGFLNERMHTMHALPMMIPATAGFVVYYGMGLIYFYMIANFLLANPIGWKEIFVVYCVGTMAPDYILCVLAVVVAGRLKPAISQMMMYS</sequence>
<name>A0AAE3AMW0_9FIRM</name>
<protein>
    <recommendedName>
        <fullName evidence="2">Biotin transporter</fullName>
    </recommendedName>
</protein>
<gene>
    <name evidence="4" type="ORF">LKD32_01515</name>
</gene>
<feature type="transmembrane region" description="Helical" evidence="3">
    <location>
        <begin position="29"/>
        <end position="46"/>
    </location>
</feature>
<feature type="transmembrane region" description="Helical" evidence="3">
    <location>
        <begin position="148"/>
        <end position="173"/>
    </location>
</feature>
<dbReference type="GO" id="GO:0005886">
    <property type="term" value="C:plasma membrane"/>
    <property type="evidence" value="ECO:0007669"/>
    <property type="project" value="UniProtKB-SubCell"/>
</dbReference>
<evidence type="ECO:0000313" key="4">
    <source>
        <dbReference type="EMBL" id="MCC2163571.1"/>
    </source>
</evidence>
<organism evidence="4 5">
    <name type="scientific">Brotaphodocola catenula</name>
    <dbReference type="NCBI Taxonomy" id="2885361"/>
    <lineage>
        <taxon>Bacteria</taxon>
        <taxon>Bacillati</taxon>
        <taxon>Bacillota</taxon>
        <taxon>Clostridia</taxon>
        <taxon>Lachnospirales</taxon>
        <taxon>Lachnospiraceae</taxon>
        <taxon>Brotaphodocola</taxon>
    </lineage>
</organism>
<accession>A0AAE3AMW0</accession>
<evidence type="ECO:0000256" key="1">
    <source>
        <dbReference type="ARBA" id="ARBA00010692"/>
    </source>
</evidence>
<keyword evidence="3" id="KW-1133">Transmembrane helix</keyword>
<proteinExistence type="inferred from homology"/>
<dbReference type="Proteomes" id="UP001198962">
    <property type="component" value="Unassembled WGS sequence"/>
</dbReference>
<evidence type="ECO:0000256" key="2">
    <source>
        <dbReference type="PIRNR" id="PIRNR016661"/>
    </source>
</evidence>
<dbReference type="Pfam" id="PF02632">
    <property type="entry name" value="BioY"/>
    <property type="match status" value="1"/>
</dbReference>
<dbReference type="Gene3D" id="1.10.1760.20">
    <property type="match status" value="1"/>
</dbReference>
<comment type="subcellular location">
    <subcellularLocation>
        <location evidence="2">Cell membrane</location>
        <topology evidence="2">Multi-pass membrane protein</topology>
    </subcellularLocation>
</comment>
<evidence type="ECO:0000256" key="3">
    <source>
        <dbReference type="SAM" id="Phobius"/>
    </source>
</evidence>
<keyword evidence="3" id="KW-0812">Transmembrane</keyword>
<dbReference type="AlphaFoldDB" id="A0AAE3AMW0"/>
<dbReference type="RefSeq" id="WP_308450417.1">
    <property type="nucleotide sequence ID" value="NZ_JAJEPU010000002.1"/>
</dbReference>
<dbReference type="GO" id="GO:0015225">
    <property type="term" value="F:biotin transmembrane transporter activity"/>
    <property type="evidence" value="ECO:0007669"/>
    <property type="project" value="UniProtKB-UniRule"/>
</dbReference>
<comment type="similarity">
    <text evidence="1 2">Belongs to the BioY family.</text>
</comment>
<feature type="transmembrane region" description="Helical" evidence="3">
    <location>
        <begin position="51"/>
        <end position="70"/>
    </location>
</feature>
<dbReference type="PANTHER" id="PTHR34295">
    <property type="entry name" value="BIOTIN TRANSPORTER BIOY"/>
    <property type="match status" value="1"/>
</dbReference>
<keyword evidence="2 3" id="KW-0472">Membrane</keyword>
<feature type="transmembrane region" description="Helical" evidence="3">
    <location>
        <begin position="120"/>
        <end position="142"/>
    </location>
</feature>
<reference evidence="4" key="1">
    <citation type="submission" date="2021-10" db="EMBL/GenBank/DDBJ databases">
        <title>Anaerobic single-cell dispensing facilitates the cultivation of human gut bacteria.</title>
        <authorList>
            <person name="Afrizal A."/>
        </authorList>
    </citation>
    <scope>NUCLEOTIDE SEQUENCE</scope>
    <source>
        <strain evidence="4">CLA-AA-H274</strain>
    </source>
</reference>
<feature type="transmembrane region" description="Helical" evidence="3">
    <location>
        <begin position="82"/>
        <end position="99"/>
    </location>
</feature>
<dbReference type="PANTHER" id="PTHR34295:SF1">
    <property type="entry name" value="BIOTIN TRANSPORTER BIOY"/>
    <property type="match status" value="1"/>
</dbReference>